<organism evidence="1 2">
    <name type="scientific">Xylanimonas oleitrophica</name>
    <dbReference type="NCBI Taxonomy" id="2607479"/>
    <lineage>
        <taxon>Bacteria</taxon>
        <taxon>Bacillati</taxon>
        <taxon>Actinomycetota</taxon>
        <taxon>Actinomycetes</taxon>
        <taxon>Micrococcales</taxon>
        <taxon>Promicromonosporaceae</taxon>
        <taxon>Xylanimonas</taxon>
    </lineage>
</organism>
<evidence type="ECO:0000313" key="1">
    <source>
        <dbReference type="EMBL" id="PZR53351.1"/>
    </source>
</evidence>
<dbReference type="RefSeq" id="WP_111250629.1">
    <property type="nucleotide sequence ID" value="NZ_QKWH01000004.1"/>
</dbReference>
<dbReference type="Proteomes" id="UP000248783">
    <property type="component" value="Unassembled WGS sequence"/>
</dbReference>
<dbReference type="Pfam" id="PF10974">
    <property type="entry name" value="DUF2804"/>
    <property type="match status" value="1"/>
</dbReference>
<protein>
    <submittedName>
        <fullName evidence="1">DUF2804 domain-containing protein</fullName>
    </submittedName>
</protein>
<sequence>MNLDDVVDGQGALRFGRFPRRPATVDPLRRRSLVPSGLRRMRLKQWVGWTLVHPDWAGSMILQDAGYLASAELYVAERATGVRHEYQAGARRGTLRLPTDLFQARVPFRRGGFGLEYRFDRAGGAHKIVIDVAAHDDAPAVRGELTLDARAAAPDLAVSSRLPGGTLYTTKATYPVSGTLRVGDRDVVFDPARDAAILDEHRSALTYRTGWTWGTFAFHDTDDDGALCGANFAVRPGLPGQEEESGLWSPQACEPLSDVVFTPGGRRWTDAPGALAARDDLDHPWTVRSRDGRLDVVFTPDGLKTVGLSYGVVAMDYVQIFGRYSGTLTAGGRERKVDGAPGVLEEMKARW</sequence>
<dbReference type="PANTHER" id="PTHR35868">
    <property type="entry name" value="DUF2804 DOMAIN-CONTAINING PROTEIN-RELATED"/>
    <property type="match status" value="1"/>
</dbReference>
<evidence type="ECO:0000313" key="2">
    <source>
        <dbReference type="Proteomes" id="UP000248783"/>
    </source>
</evidence>
<gene>
    <name evidence="1" type="ORF">DNL40_07465</name>
</gene>
<dbReference type="AlphaFoldDB" id="A0A2W5YFL4"/>
<reference evidence="1 2" key="1">
    <citation type="submission" date="2018-06" db="EMBL/GenBank/DDBJ databases">
        <title>Whole genome sequencing of a novel hydrocarbon degrading bacterial strain, PW21 isolated from oil contaminated produced water sample.</title>
        <authorList>
            <person name="Nagkirti P."/>
            <person name="Shaikh A."/>
            <person name="Gowdaman V."/>
            <person name="Engineer A.E."/>
            <person name="Dagar S."/>
            <person name="Dhakephalkar P.K."/>
        </authorList>
    </citation>
    <scope>NUCLEOTIDE SEQUENCE [LARGE SCALE GENOMIC DNA]</scope>
    <source>
        <strain evidence="1 2">PW21</strain>
    </source>
</reference>
<comment type="caution">
    <text evidence="1">The sequence shown here is derived from an EMBL/GenBank/DDBJ whole genome shotgun (WGS) entry which is preliminary data.</text>
</comment>
<dbReference type="InterPro" id="IPR021243">
    <property type="entry name" value="DUF2804"/>
</dbReference>
<keyword evidence="2" id="KW-1185">Reference proteome</keyword>
<name>A0A2W5YFL4_9MICO</name>
<proteinExistence type="predicted"/>
<dbReference type="PANTHER" id="PTHR35868:SF4">
    <property type="entry name" value="DUF2804 DOMAIN-CONTAINING PROTEIN"/>
    <property type="match status" value="1"/>
</dbReference>
<dbReference type="EMBL" id="QKWH01000004">
    <property type="protein sequence ID" value="PZR53351.1"/>
    <property type="molecule type" value="Genomic_DNA"/>
</dbReference>
<accession>A0A2W5YFL4</accession>